<dbReference type="GO" id="GO:0005789">
    <property type="term" value="C:endoplasmic reticulum membrane"/>
    <property type="evidence" value="ECO:0007669"/>
    <property type="project" value="UniProtKB-SubCell"/>
</dbReference>
<dbReference type="eggNOG" id="KOG0537">
    <property type="taxonomic scope" value="Eukaryota"/>
</dbReference>
<dbReference type="PANTHER" id="PTHR19359:SF150">
    <property type="entry name" value="CYTOCHROME B5"/>
    <property type="match status" value="1"/>
</dbReference>
<dbReference type="OMA" id="IAEHNSE"/>
<dbReference type="PROSITE" id="PS50255">
    <property type="entry name" value="CYTOCHROME_B5_2"/>
    <property type="match status" value="1"/>
</dbReference>
<evidence type="ECO:0000256" key="12">
    <source>
        <dbReference type="ARBA" id="ARBA00038168"/>
    </source>
</evidence>
<dbReference type="GO" id="GO:0020037">
    <property type="term" value="F:heme binding"/>
    <property type="evidence" value="ECO:0007669"/>
    <property type="project" value="TreeGrafter"/>
</dbReference>
<reference evidence="14 15" key="1">
    <citation type="journal article" date="2011" name="G3 (Bethesda)">
        <title>Genome evolution in the Eremothecium clade of the Saccharomyces complex revealed by comparative genomics.</title>
        <authorList>
            <person name="Wendland J."/>
            <person name="Walther A."/>
        </authorList>
    </citation>
    <scope>NUCLEOTIDE SEQUENCE [LARGE SCALE GENOMIC DNA]</scope>
    <source>
        <strain evidence="15">CBS 270.75 / DBVPG 7215 / KCTC 17166 / NRRL Y-17582</strain>
    </source>
</reference>
<dbReference type="Gene3D" id="3.10.120.10">
    <property type="entry name" value="Cytochrome b5-like heme/steroid binding domain"/>
    <property type="match status" value="1"/>
</dbReference>
<dbReference type="KEGG" id="erc:Ecym_5420"/>
<dbReference type="InterPro" id="IPR036400">
    <property type="entry name" value="Cyt_B5-like_heme/steroid_sf"/>
</dbReference>
<dbReference type="Proteomes" id="UP000006790">
    <property type="component" value="Chromosome 5"/>
</dbReference>
<dbReference type="GeneID" id="11468488"/>
<dbReference type="FunFam" id="3.10.120.10:FF:000002">
    <property type="entry name" value="Cytochrome b5 type B"/>
    <property type="match status" value="1"/>
</dbReference>
<evidence type="ECO:0000256" key="11">
    <source>
        <dbReference type="ARBA" id="ARBA00037877"/>
    </source>
</evidence>
<dbReference type="InParanoid" id="I6NDN2"/>
<evidence type="ECO:0000256" key="9">
    <source>
        <dbReference type="ARBA" id="ARBA00023004"/>
    </source>
</evidence>
<evidence type="ECO:0000256" key="3">
    <source>
        <dbReference type="ARBA" id="ARBA00022617"/>
    </source>
</evidence>
<name>I6NDN2_ERECY</name>
<comment type="subcellular location">
    <subcellularLocation>
        <location evidence="1">Endoplasmic reticulum membrane</location>
        <topology evidence="1">Single-pass membrane protein</topology>
        <orientation evidence="1">Cytoplasmic side</orientation>
    </subcellularLocation>
    <subcellularLocation>
        <location evidence="11">Microsome membrane</location>
        <topology evidence="11">Single-pass membrane protein</topology>
        <orientation evidence="11">Cytoplasmic side</orientation>
    </subcellularLocation>
</comment>
<evidence type="ECO:0000313" key="14">
    <source>
        <dbReference type="EMBL" id="AET40174.1"/>
    </source>
</evidence>
<evidence type="ECO:0000256" key="8">
    <source>
        <dbReference type="ARBA" id="ARBA00022982"/>
    </source>
</evidence>
<dbReference type="PANTHER" id="PTHR19359">
    <property type="entry name" value="CYTOCHROME B5"/>
    <property type="match status" value="1"/>
</dbReference>
<keyword evidence="6" id="KW-0256">Endoplasmic reticulum</keyword>
<evidence type="ECO:0000256" key="7">
    <source>
        <dbReference type="ARBA" id="ARBA00022848"/>
    </source>
</evidence>
<dbReference type="HOGENOM" id="CLU_102602_3_2_1"/>
<dbReference type="GO" id="GO:0009055">
    <property type="term" value="F:electron transfer activity"/>
    <property type="evidence" value="ECO:0007669"/>
    <property type="project" value="EnsemblFungi"/>
</dbReference>
<dbReference type="PRINTS" id="PR00363">
    <property type="entry name" value="CYTOCHROMEB5"/>
</dbReference>
<keyword evidence="5" id="KW-0479">Metal-binding</keyword>
<keyword evidence="2" id="KW-0813">Transport</keyword>
<proteinExistence type="inferred from homology"/>
<keyword evidence="15" id="KW-1185">Reference proteome</keyword>
<evidence type="ECO:0000256" key="5">
    <source>
        <dbReference type="ARBA" id="ARBA00022723"/>
    </source>
</evidence>
<dbReference type="GO" id="GO:0016126">
    <property type="term" value="P:sterol biosynthetic process"/>
    <property type="evidence" value="ECO:0007669"/>
    <property type="project" value="EnsemblFungi"/>
</dbReference>
<dbReference type="STRING" id="931890.I6NDN2"/>
<dbReference type="SMART" id="SM01117">
    <property type="entry name" value="Cyt-b5"/>
    <property type="match status" value="1"/>
</dbReference>
<dbReference type="RefSeq" id="XP_003646991.1">
    <property type="nucleotide sequence ID" value="XM_003646943.1"/>
</dbReference>
<gene>
    <name evidence="14" type="ordered locus">Ecym_5420</name>
</gene>
<comment type="similarity">
    <text evidence="12">Belongs to the cytochrome b5 family.</text>
</comment>
<accession>I6NDN2</accession>
<dbReference type="GO" id="GO:0046872">
    <property type="term" value="F:metal ion binding"/>
    <property type="evidence" value="ECO:0007669"/>
    <property type="project" value="UniProtKB-KW"/>
</dbReference>
<dbReference type="SUPFAM" id="SSF55856">
    <property type="entry name" value="Cytochrome b5-like heme/steroid binding domain"/>
    <property type="match status" value="1"/>
</dbReference>
<dbReference type="OrthoDB" id="260519at2759"/>
<feature type="domain" description="Cytochrome b5 heme-binding" evidence="13">
    <location>
        <begin position="2"/>
        <end position="78"/>
    </location>
</feature>
<evidence type="ECO:0000313" key="15">
    <source>
        <dbReference type="Proteomes" id="UP000006790"/>
    </source>
</evidence>
<sequence>MAKSFTYQEIADHNSEQDLWLIINGKVYDCSKFADEHPGGDEVLLDLGGQDATIPFLDIGHTDDAVKLLDHMYIGDVDETSEKVHPDETETVTTTTKEGAGALWLAFIFIFWPPLTTIITTINGSKNQAAAIKSELLIYYLNLDI</sequence>
<evidence type="ECO:0000259" key="13">
    <source>
        <dbReference type="PROSITE" id="PS50255"/>
    </source>
</evidence>
<keyword evidence="7" id="KW-0492">Microsome</keyword>
<organism evidence="14 15">
    <name type="scientific">Eremothecium cymbalariae (strain CBS 270.75 / DBVPG 7215 / KCTC 17166 / NRRL Y-17582)</name>
    <name type="common">Yeast</name>
    <dbReference type="NCBI Taxonomy" id="931890"/>
    <lineage>
        <taxon>Eukaryota</taxon>
        <taxon>Fungi</taxon>
        <taxon>Dikarya</taxon>
        <taxon>Ascomycota</taxon>
        <taxon>Saccharomycotina</taxon>
        <taxon>Saccharomycetes</taxon>
        <taxon>Saccharomycetales</taxon>
        <taxon>Saccharomycetaceae</taxon>
        <taxon>Eremothecium</taxon>
    </lineage>
</organism>
<keyword evidence="9" id="KW-0408">Iron</keyword>
<evidence type="ECO:0000256" key="1">
    <source>
        <dbReference type="ARBA" id="ARBA00004131"/>
    </source>
</evidence>
<keyword evidence="8" id="KW-0249">Electron transport</keyword>
<evidence type="ECO:0000256" key="6">
    <source>
        <dbReference type="ARBA" id="ARBA00022824"/>
    </source>
</evidence>
<keyword evidence="10" id="KW-0472">Membrane</keyword>
<keyword evidence="3" id="KW-0349">Heme</keyword>
<dbReference type="InterPro" id="IPR050668">
    <property type="entry name" value="Cytochrome_b5"/>
</dbReference>
<dbReference type="InterPro" id="IPR001199">
    <property type="entry name" value="Cyt_B5-like_heme/steroid-bd"/>
</dbReference>
<dbReference type="EMBL" id="CP002501">
    <property type="protein sequence ID" value="AET40174.1"/>
    <property type="molecule type" value="Genomic_DNA"/>
</dbReference>
<evidence type="ECO:0000256" key="4">
    <source>
        <dbReference type="ARBA" id="ARBA00022692"/>
    </source>
</evidence>
<evidence type="ECO:0000256" key="10">
    <source>
        <dbReference type="ARBA" id="ARBA00023136"/>
    </source>
</evidence>
<dbReference type="AlphaFoldDB" id="I6NDN2"/>
<protein>
    <recommendedName>
        <fullName evidence="13">Cytochrome b5 heme-binding domain-containing protein</fullName>
    </recommendedName>
</protein>
<dbReference type="Pfam" id="PF00173">
    <property type="entry name" value="Cyt-b5"/>
    <property type="match status" value="1"/>
</dbReference>
<evidence type="ECO:0000256" key="2">
    <source>
        <dbReference type="ARBA" id="ARBA00022448"/>
    </source>
</evidence>
<dbReference type="FunCoup" id="I6NDN2">
    <property type="interactions" value="712"/>
</dbReference>
<keyword evidence="4" id="KW-0812">Transmembrane</keyword>